<organism evidence="1 2">
    <name type="scientific">Smittium culicis</name>
    <dbReference type="NCBI Taxonomy" id="133412"/>
    <lineage>
        <taxon>Eukaryota</taxon>
        <taxon>Fungi</taxon>
        <taxon>Fungi incertae sedis</taxon>
        <taxon>Zoopagomycota</taxon>
        <taxon>Kickxellomycotina</taxon>
        <taxon>Harpellomycetes</taxon>
        <taxon>Harpellales</taxon>
        <taxon>Legeriomycetaceae</taxon>
        <taxon>Smittium</taxon>
    </lineage>
</organism>
<dbReference type="OrthoDB" id="377164at2759"/>
<sequence length="117" mass="13247">MMSSCLLNGELVKNASQCALTRYCFYYDNVHPSTTVHALFGAIASESILNSYIEYTQEFINDVIEKYNLKKLYIKTENGYILDPKVSNGALGTSHGMEYIFDNKDNIIQNKNAESNE</sequence>
<protein>
    <recommendedName>
        <fullName evidence="3">Thermolabile hemolysin</fullName>
    </recommendedName>
</protein>
<evidence type="ECO:0000313" key="2">
    <source>
        <dbReference type="Proteomes" id="UP000187283"/>
    </source>
</evidence>
<keyword evidence="2" id="KW-1185">Reference proteome</keyword>
<name>A0A1R1Y1H1_9FUNG</name>
<proteinExistence type="predicted"/>
<evidence type="ECO:0000313" key="1">
    <source>
        <dbReference type="EMBL" id="OMJ20675.1"/>
    </source>
</evidence>
<accession>A0A1R1Y1H1</accession>
<dbReference type="AlphaFoldDB" id="A0A1R1Y1H1"/>
<dbReference type="Proteomes" id="UP000187283">
    <property type="component" value="Unassembled WGS sequence"/>
</dbReference>
<gene>
    <name evidence="1" type="ORF">AYI70_g3965</name>
</gene>
<dbReference type="EMBL" id="LSSN01001179">
    <property type="protein sequence ID" value="OMJ20675.1"/>
    <property type="molecule type" value="Genomic_DNA"/>
</dbReference>
<reference evidence="1 2" key="1">
    <citation type="submission" date="2017-01" db="EMBL/GenBank/DDBJ databases">
        <authorList>
            <person name="Mah S.A."/>
            <person name="Swanson W.J."/>
            <person name="Moy G.W."/>
            <person name="Vacquier V.D."/>
        </authorList>
    </citation>
    <scope>NUCLEOTIDE SEQUENCE [LARGE SCALE GENOMIC DNA]</scope>
    <source>
        <strain evidence="1 2">GSMNP</strain>
    </source>
</reference>
<comment type="caution">
    <text evidence="1">The sequence shown here is derived from an EMBL/GenBank/DDBJ whole genome shotgun (WGS) entry which is preliminary data.</text>
</comment>
<evidence type="ECO:0008006" key="3">
    <source>
        <dbReference type="Google" id="ProtNLM"/>
    </source>
</evidence>